<dbReference type="AlphaFoldDB" id="G0U3I4"/>
<dbReference type="GO" id="GO:0005654">
    <property type="term" value="C:nucleoplasm"/>
    <property type="evidence" value="ECO:0007669"/>
    <property type="project" value="UniProtKB-SubCell"/>
</dbReference>
<organism evidence="8">
    <name type="scientific">Trypanosoma vivax (strain Y486)</name>
    <dbReference type="NCBI Taxonomy" id="1055687"/>
    <lineage>
        <taxon>Eukaryota</taxon>
        <taxon>Discoba</taxon>
        <taxon>Euglenozoa</taxon>
        <taxon>Kinetoplastea</taxon>
        <taxon>Metakinetoplastina</taxon>
        <taxon>Trypanosomatida</taxon>
        <taxon>Trypanosomatidae</taxon>
        <taxon>Trypanosoma</taxon>
        <taxon>Duttonella</taxon>
    </lineage>
</organism>
<evidence type="ECO:0000313" key="8">
    <source>
        <dbReference type="EMBL" id="CCC50841.1"/>
    </source>
</evidence>
<feature type="region of interest" description="Disordered" evidence="7">
    <location>
        <begin position="51"/>
        <end position="73"/>
    </location>
</feature>
<gene>
    <name evidence="8" type="ORF">TVY486_0906620</name>
</gene>
<dbReference type="PANTHER" id="PTHR14211:SF7">
    <property type="entry name" value="RIBOSOME BIOGENESIS PROTEIN NOP53"/>
    <property type="match status" value="1"/>
</dbReference>
<name>G0U3I4_TRYVY</name>
<feature type="region of interest" description="Disordered" evidence="7">
    <location>
        <begin position="121"/>
        <end position="177"/>
    </location>
</feature>
<keyword evidence="5" id="KW-0690">Ribosome biogenesis</keyword>
<dbReference type="GO" id="GO:0000027">
    <property type="term" value="P:ribosomal large subunit assembly"/>
    <property type="evidence" value="ECO:0007669"/>
    <property type="project" value="TreeGrafter"/>
</dbReference>
<evidence type="ECO:0000256" key="4">
    <source>
        <dbReference type="ARBA" id="ARBA00018339"/>
    </source>
</evidence>
<comment type="subcellular location">
    <subcellularLocation>
        <location evidence="1">Nucleus</location>
        <location evidence="1">Nucleolus</location>
    </subcellularLocation>
    <subcellularLocation>
        <location evidence="2">Nucleus</location>
        <location evidence="2">Nucleoplasm</location>
    </subcellularLocation>
</comment>
<dbReference type="OMA" id="MMTMGRD"/>
<dbReference type="PIRSF" id="PIRSF017302">
    <property type="entry name" value="Gltscr2"/>
    <property type="match status" value="1"/>
</dbReference>
<dbReference type="Pfam" id="PF07767">
    <property type="entry name" value="Nop53"/>
    <property type="match status" value="1"/>
</dbReference>
<dbReference type="VEuPathDB" id="TriTrypDB:TvY486_0906620"/>
<evidence type="ECO:0000256" key="2">
    <source>
        <dbReference type="ARBA" id="ARBA00004642"/>
    </source>
</evidence>
<feature type="compositionally biased region" description="Basic residues" evidence="7">
    <location>
        <begin position="150"/>
        <end position="161"/>
    </location>
</feature>
<dbReference type="EMBL" id="HE573025">
    <property type="protein sequence ID" value="CCC50841.1"/>
    <property type="molecule type" value="Genomic_DNA"/>
</dbReference>
<dbReference type="PANTHER" id="PTHR14211">
    <property type="entry name" value="GLIOMA SUPPRESSOR CANDIDATE REGION GENE 2"/>
    <property type="match status" value="1"/>
</dbReference>
<dbReference type="GO" id="GO:0006364">
    <property type="term" value="P:rRNA processing"/>
    <property type="evidence" value="ECO:0007669"/>
    <property type="project" value="TreeGrafter"/>
</dbReference>
<dbReference type="GO" id="GO:0008097">
    <property type="term" value="F:5S rRNA binding"/>
    <property type="evidence" value="ECO:0007669"/>
    <property type="project" value="TreeGrafter"/>
</dbReference>
<dbReference type="GO" id="GO:0005730">
    <property type="term" value="C:nucleolus"/>
    <property type="evidence" value="ECO:0007669"/>
    <property type="project" value="UniProtKB-SubCell"/>
</dbReference>
<sequence length="305" mass="34377">MVKMRDLWSAEGDRAINAPQPVRVSKGWDVAPEVLPAKPLAPRKRKYIHVKPNRREAVPLPHPGQSYNPCDDDHQDALRITVRQLERKKAEHEKFVAKMTRGCGKPIKGNSSTVDKTLVEEQRSGQASGKGDVVPQAENVKQASNEPGKKNSKKKKKKKVSKASLQAAKKALPHRRHPKRDVVVREVDNFHELAKAHAKKEKIRAAARERRRSIKRDGLKVKTFGRHHYSPVALDVAPSQQLVGSLRHLNGGSVHFALDRMKSFEERNLVPARVPRACNRKKVLKPKGDVRLKRETFGVVPDTTF</sequence>
<evidence type="ECO:0000256" key="1">
    <source>
        <dbReference type="ARBA" id="ARBA00004604"/>
    </source>
</evidence>
<comment type="similarity">
    <text evidence="3">Belongs to the NOP53 family.</text>
</comment>
<accession>G0U3I4</accession>
<dbReference type="InterPro" id="IPR011687">
    <property type="entry name" value="Nop53/GLTSCR2"/>
</dbReference>
<evidence type="ECO:0000256" key="5">
    <source>
        <dbReference type="ARBA" id="ARBA00022517"/>
    </source>
</evidence>
<protein>
    <recommendedName>
        <fullName evidence="4">Ribosome biogenesis protein NOP53</fullName>
    </recommendedName>
</protein>
<evidence type="ECO:0000256" key="7">
    <source>
        <dbReference type="SAM" id="MobiDB-lite"/>
    </source>
</evidence>
<evidence type="ECO:0000256" key="6">
    <source>
        <dbReference type="ARBA" id="ARBA00023242"/>
    </source>
</evidence>
<evidence type="ECO:0000256" key="3">
    <source>
        <dbReference type="ARBA" id="ARBA00008838"/>
    </source>
</evidence>
<reference evidence="8" key="1">
    <citation type="journal article" date="2012" name="Proc. Natl. Acad. Sci. U.S.A.">
        <title>Antigenic diversity is generated by distinct evolutionary mechanisms in African trypanosome species.</title>
        <authorList>
            <person name="Jackson A.P."/>
            <person name="Berry A."/>
            <person name="Aslett M."/>
            <person name="Allison H.C."/>
            <person name="Burton P."/>
            <person name="Vavrova-Anderson J."/>
            <person name="Brown R."/>
            <person name="Browne H."/>
            <person name="Corton N."/>
            <person name="Hauser H."/>
            <person name="Gamble J."/>
            <person name="Gilderthorp R."/>
            <person name="Marcello L."/>
            <person name="McQuillan J."/>
            <person name="Otto T.D."/>
            <person name="Quail M.A."/>
            <person name="Sanders M.J."/>
            <person name="van Tonder A."/>
            <person name="Ginger M.L."/>
            <person name="Field M.C."/>
            <person name="Barry J.D."/>
            <person name="Hertz-Fowler C."/>
            <person name="Berriman M."/>
        </authorList>
    </citation>
    <scope>NUCLEOTIDE SEQUENCE</scope>
    <source>
        <strain evidence="8">Y486</strain>
    </source>
</reference>
<keyword evidence="6" id="KW-0539">Nucleus</keyword>
<proteinExistence type="inferred from homology"/>